<dbReference type="PRINTS" id="PR00039">
    <property type="entry name" value="HTHLYSR"/>
</dbReference>
<evidence type="ECO:0000256" key="3">
    <source>
        <dbReference type="ARBA" id="ARBA00023125"/>
    </source>
</evidence>
<keyword evidence="7" id="KW-1185">Reference proteome</keyword>
<name>A0ABX5SV26_9MICO</name>
<dbReference type="PANTHER" id="PTHR30126">
    <property type="entry name" value="HTH-TYPE TRANSCRIPTIONAL REGULATOR"/>
    <property type="match status" value="1"/>
</dbReference>
<accession>A0ABX5SV26</accession>
<evidence type="ECO:0000313" key="6">
    <source>
        <dbReference type="EMBL" id="QBR90045.1"/>
    </source>
</evidence>
<keyword evidence="2" id="KW-0805">Transcription regulation</keyword>
<comment type="similarity">
    <text evidence="1">Belongs to the LysR transcriptional regulatory family.</text>
</comment>
<keyword evidence="4" id="KW-0804">Transcription</keyword>
<dbReference type="SUPFAM" id="SSF46785">
    <property type="entry name" value="Winged helix' DNA-binding domain"/>
    <property type="match status" value="1"/>
</dbReference>
<dbReference type="Gene3D" id="1.10.10.10">
    <property type="entry name" value="Winged helix-like DNA-binding domain superfamily/Winged helix DNA-binding domain"/>
    <property type="match status" value="1"/>
</dbReference>
<organism evidence="6 7">
    <name type="scientific">Microbacterium wangchenii</name>
    <dbReference type="NCBI Taxonomy" id="2541726"/>
    <lineage>
        <taxon>Bacteria</taxon>
        <taxon>Bacillati</taxon>
        <taxon>Actinomycetota</taxon>
        <taxon>Actinomycetes</taxon>
        <taxon>Micrococcales</taxon>
        <taxon>Microbacteriaceae</taxon>
        <taxon>Microbacterium</taxon>
    </lineage>
</organism>
<dbReference type="PROSITE" id="PS50931">
    <property type="entry name" value="HTH_LYSR"/>
    <property type="match status" value="1"/>
</dbReference>
<dbReference type="PANTHER" id="PTHR30126:SF40">
    <property type="entry name" value="HTH-TYPE TRANSCRIPTIONAL REGULATOR GLTR"/>
    <property type="match status" value="1"/>
</dbReference>
<feature type="domain" description="HTH lysR-type" evidence="5">
    <location>
        <begin position="17"/>
        <end position="74"/>
    </location>
</feature>
<protein>
    <submittedName>
        <fullName evidence="6">LysR family transcriptional regulator</fullName>
    </submittedName>
</protein>
<reference evidence="6 7" key="1">
    <citation type="submission" date="2019-03" db="EMBL/GenBank/DDBJ databases">
        <authorList>
            <person name="Dong K."/>
        </authorList>
    </citation>
    <scope>NUCLEOTIDE SEQUENCE [LARGE SCALE GENOMIC DNA]</scope>
    <source>
        <strain evidence="7">dk512</strain>
    </source>
</reference>
<evidence type="ECO:0000259" key="5">
    <source>
        <dbReference type="PROSITE" id="PS50931"/>
    </source>
</evidence>
<dbReference type="InterPro" id="IPR036388">
    <property type="entry name" value="WH-like_DNA-bd_sf"/>
</dbReference>
<gene>
    <name evidence="6" type="ORF">E4K62_15950</name>
</gene>
<dbReference type="SUPFAM" id="SSF53850">
    <property type="entry name" value="Periplasmic binding protein-like II"/>
    <property type="match status" value="1"/>
</dbReference>
<keyword evidence="3" id="KW-0238">DNA-binding</keyword>
<evidence type="ECO:0000256" key="1">
    <source>
        <dbReference type="ARBA" id="ARBA00009437"/>
    </source>
</evidence>
<sequence length="307" mass="33415">MRMPFSMRVGHTVAVVDLLNGVRAFAAVARRGSFSAAADDERTTQPVISRRIAALEEVLGGPLIERDFRPVGLTPLGRALLSNAQTLLTAERALVDAAASYRRGAVRLLVPPYPDAALWAAVRLRASATGVELDIEEDGRDSRLLRLRGGEVDAAILPVESARADWLVPLGLAQSTDQRQLTLASLRPTRADRERAARIVVLPEDSEGALLSTLRDTTARYGLAARQIHHAPDLVPALAGSLAGDDWILCSRAEADAWRLTWLPVKELPLSRTYRLDTISQRGTELFDMNLRRDVAAALGTAPLQDR</sequence>
<dbReference type="InterPro" id="IPR036390">
    <property type="entry name" value="WH_DNA-bd_sf"/>
</dbReference>
<evidence type="ECO:0000313" key="7">
    <source>
        <dbReference type="Proteomes" id="UP000295748"/>
    </source>
</evidence>
<dbReference type="Pfam" id="PF00126">
    <property type="entry name" value="HTH_1"/>
    <property type="match status" value="1"/>
</dbReference>
<evidence type="ECO:0000256" key="2">
    <source>
        <dbReference type="ARBA" id="ARBA00023015"/>
    </source>
</evidence>
<evidence type="ECO:0000256" key="4">
    <source>
        <dbReference type="ARBA" id="ARBA00023163"/>
    </source>
</evidence>
<proteinExistence type="inferred from homology"/>
<dbReference type="InterPro" id="IPR000847">
    <property type="entry name" value="LysR_HTH_N"/>
</dbReference>
<dbReference type="EMBL" id="CP038266">
    <property type="protein sequence ID" value="QBR90045.1"/>
    <property type="molecule type" value="Genomic_DNA"/>
</dbReference>
<dbReference type="Proteomes" id="UP000295748">
    <property type="component" value="Chromosome"/>
</dbReference>